<dbReference type="Proteomes" id="UP001295423">
    <property type="component" value="Unassembled WGS sequence"/>
</dbReference>
<dbReference type="AlphaFoldDB" id="A0AAD2CZH7"/>
<reference evidence="1" key="1">
    <citation type="submission" date="2023-08" db="EMBL/GenBank/DDBJ databases">
        <authorList>
            <person name="Audoor S."/>
            <person name="Bilcke G."/>
        </authorList>
    </citation>
    <scope>NUCLEOTIDE SEQUENCE</scope>
</reference>
<protein>
    <submittedName>
        <fullName evidence="1">Uncharacterized protein</fullName>
    </submittedName>
</protein>
<dbReference type="EMBL" id="CAKOGP040001169">
    <property type="protein sequence ID" value="CAJ1943939.1"/>
    <property type="molecule type" value="Genomic_DNA"/>
</dbReference>
<gene>
    <name evidence="1" type="ORF">CYCCA115_LOCUS8665</name>
</gene>
<accession>A0AAD2CZH7</accession>
<comment type="caution">
    <text evidence="1">The sequence shown here is derived from an EMBL/GenBank/DDBJ whole genome shotgun (WGS) entry which is preliminary data.</text>
</comment>
<proteinExistence type="predicted"/>
<name>A0AAD2CZH7_9STRA</name>
<keyword evidence="2" id="KW-1185">Reference proteome</keyword>
<evidence type="ECO:0000313" key="2">
    <source>
        <dbReference type="Proteomes" id="UP001295423"/>
    </source>
</evidence>
<evidence type="ECO:0000313" key="1">
    <source>
        <dbReference type="EMBL" id="CAJ1943939.1"/>
    </source>
</evidence>
<sequence>MHDAKEGEHRIYMKITGMMVQILIDMAPEYREYVVLENRKASNLCAGTTCYIWDVAIKPPILYQFQSDLEAKGFVFNPYDPCVANKIVNKKQQTIRFHVDDLVSSHMNPKVNDKFAKWLNMRYGLIKACTVVRGKIHRYHEMTLNFLVNGKLKICMDDYVKIMFKDFPIKFIKDSKQEPPAGNDLLQAGKGKSLSAEYRKIMSLRELFWISIQ</sequence>
<organism evidence="1 2">
    <name type="scientific">Cylindrotheca closterium</name>
    <dbReference type="NCBI Taxonomy" id="2856"/>
    <lineage>
        <taxon>Eukaryota</taxon>
        <taxon>Sar</taxon>
        <taxon>Stramenopiles</taxon>
        <taxon>Ochrophyta</taxon>
        <taxon>Bacillariophyta</taxon>
        <taxon>Bacillariophyceae</taxon>
        <taxon>Bacillariophycidae</taxon>
        <taxon>Bacillariales</taxon>
        <taxon>Bacillariaceae</taxon>
        <taxon>Cylindrotheca</taxon>
    </lineage>
</organism>